<evidence type="ECO:0000313" key="5">
    <source>
        <dbReference type="Proteomes" id="UP000360750"/>
    </source>
</evidence>
<protein>
    <submittedName>
        <fullName evidence="4">Membrane-bound metallopeptidase</fullName>
    </submittedName>
</protein>
<dbReference type="SUPFAM" id="SSF51261">
    <property type="entry name" value="Duplicated hybrid motif"/>
    <property type="match status" value="1"/>
</dbReference>
<evidence type="ECO:0000256" key="1">
    <source>
        <dbReference type="ARBA" id="ARBA00022729"/>
    </source>
</evidence>
<accession>A0ABD7UZP9</accession>
<keyword evidence="1" id="KW-0732">Signal</keyword>
<evidence type="ECO:0000256" key="2">
    <source>
        <dbReference type="SAM" id="MobiDB-lite"/>
    </source>
</evidence>
<reference evidence="4 5" key="1">
    <citation type="submission" date="2019-02" db="EMBL/GenBank/DDBJ databases">
        <authorList>
            <consortium name="Pathogen Informatics"/>
        </authorList>
    </citation>
    <scope>NUCLEOTIDE SEQUENCE [LARGE SCALE GENOMIC DNA]</scope>
    <source>
        <strain evidence="4 5">3012STDY6756503</strain>
    </source>
</reference>
<dbReference type="AlphaFoldDB" id="A0ABD7UZP9"/>
<feature type="domain" description="M23ase beta-sheet core" evidence="3">
    <location>
        <begin position="66"/>
        <end position="154"/>
    </location>
</feature>
<dbReference type="Gene3D" id="2.70.70.10">
    <property type="entry name" value="Glucose Permease (Domain IIA)"/>
    <property type="match status" value="1"/>
</dbReference>
<organism evidence="4 5">
    <name type="scientific">Gordonia paraffinivorans</name>
    <dbReference type="NCBI Taxonomy" id="175628"/>
    <lineage>
        <taxon>Bacteria</taxon>
        <taxon>Bacillati</taxon>
        <taxon>Actinomycetota</taxon>
        <taxon>Actinomycetes</taxon>
        <taxon>Mycobacteriales</taxon>
        <taxon>Gordoniaceae</taxon>
        <taxon>Gordonia</taxon>
    </lineage>
</organism>
<dbReference type="PANTHER" id="PTHR21666:SF289">
    <property type="entry name" value="L-ALA--D-GLU ENDOPEPTIDASE"/>
    <property type="match status" value="1"/>
</dbReference>
<dbReference type="EMBL" id="CAACYD010000005">
    <property type="protein sequence ID" value="VFA82537.1"/>
    <property type="molecule type" value="Genomic_DNA"/>
</dbReference>
<comment type="caution">
    <text evidence="4">The sequence shown here is derived from an EMBL/GenBank/DDBJ whole genome shotgun (WGS) entry which is preliminary data.</text>
</comment>
<evidence type="ECO:0000259" key="3">
    <source>
        <dbReference type="Pfam" id="PF01551"/>
    </source>
</evidence>
<sequence>MDPDDDPARPRDMPPVVRHVLVVLVALVCVPSPTAGAQALRHSPPLPPKPVVVTGFDAPEKRWLPGHRGVDLAAAPGTPVTASGAGRVRFAGDVAGRGVVSIAHPDGIITTYEPVRASVARGGHVSRGEVIGTVVAGHPGCPAVACLHWGARRGSGREAAYLDPLGLLGAVRVRLLPVDGSRSPAADRRGDLTLVDGPADEPHEGVRR</sequence>
<dbReference type="InterPro" id="IPR011055">
    <property type="entry name" value="Dup_hybrid_motif"/>
</dbReference>
<dbReference type="Pfam" id="PF01551">
    <property type="entry name" value="Peptidase_M23"/>
    <property type="match status" value="1"/>
</dbReference>
<dbReference type="InterPro" id="IPR050570">
    <property type="entry name" value="Cell_wall_metabolism_enzyme"/>
</dbReference>
<feature type="region of interest" description="Disordered" evidence="2">
    <location>
        <begin position="180"/>
        <end position="208"/>
    </location>
</feature>
<dbReference type="InterPro" id="IPR016047">
    <property type="entry name" value="M23ase_b-sheet_dom"/>
</dbReference>
<proteinExistence type="predicted"/>
<evidence type="ECO:0000313" key="4">
    <source>
        <dbReference type="EMBL" id="VFA82537.1"/>
    </source>
</evidence>
<gene>
    <name evidence="4" type="ORF">NCTC8139_01099</name>
</gene>
<name>A0ABD7UZP9_9ACTN</name>
<dbReference type="PANTHER" id="PTHR21666">
    <property type="entry name" value="PEPTIDASE-RELATED"/>
    <property type="match status" value="1"/>
</dbReference>
<dbReference type="CDD" id="cd12797">
    <property type="entry name" value="M23_peptidase"/>
    <property type="match status" value="1"/>
</dbReference>
<dbReference type="Proteomes" id="UP000360750">
    <property type="component" value="Unassembled WGS sequence"/>
</dbReference>